<evidence type="ECO:0000259" key="3">
    <source>
        <dbReference type="Pfam" id="PF02882"/>
    </source>
</evidence>
<dbReference type="InterPro" id="IPR035812">
    <property type="entry name" value="m-THF_DH_NAD-bd"/>
</dbReference>
<dbReference type="PANTHER" id="PTHR48099">
    <property type="entry name" value="C-1-TETRAHYDROFOLATE SYNTHASE, CYTOPLASMIC-RELATED"/>
    <property type="match status" value="1"/>
</dbReference>
<dbReference type="PANTHER" id="PTHR48099:SF3">
    <property type="entry name" value="METHYLENETETRAHYDROFOLATE DEHYDROGENASE [NAD(+)]"/>
    <property type="match status" value="1"/>
</dbReference>
<dbReference type="OrthoDB" id="41403at2759"/>
<feature type="domain" description="Tetrahydrofolate dehydrogenase/cyclohydrolase NAD(P)-binding" evidence="3">
    <location>
        <begin position="141"/>
        <end position="200"/>
    </location>
</feature>
<feature type="domain" description="Tetrahydrofolate dehydrogenase/cyclohydrolase catalytic" evidence="2">
    <location>
        <begin position="10"/>
        <end position="113"/>
    </location>
</feature>
<dbReference type="GO" id="GO:0004487">
    <property type="term" value="F:methylenetetrahydrofolate dehydrogenase (NAD+) activity"/>
    <property type="evidence" value="ECO:0007669"/>
    <property type="project" value="TreeGrafter"/>
</dbReference>
<dbReference type="InterPro" id="IPR020630">
    <property type="entry name" value="THF_DH/CycHdrlase_cat_dom"/>
</dbReference>
<evidence type="ECO:0000313" key="5">
    <source>
        <dbReference type="Proteomes" id="UP000267251"/>
    </source>
</evidence>
<name>A0A4P9Y8Z3_9FUNG</name>
<dbReference type="SUPFAM" id="SSF51735">
    <property type="entry name" value="NAD(P)-binding Rossmann-fold domains"/>
    <property type="match status" value="1"/>
</dbReference>
<dbReference type="FunFam" id="3.40.50.10860:FF:000012">
    <property type="entry name" value="Methylenetetrahydrofolate dehydrogenase [NAD(+)]"/>
    <property type="match status" value="1"/>
</dbReference>
<dbReference type="Pfam" id="PF00763">
    <property type="entry name" value="THF_DHG_CYH"/>
    <property type="match status" value="1"/>
</dbReference>
<keyword evidence="5" id="KW-1185">Reference proteome</keyword>
<dbReference type="PRINTS" id="PR00085">
    <property type="entry name" value="THFDHDRGNASE"/>
</dbReference>
<dbReference type="InterPro" id="IPR020631">
    <property type="entry name" value="THF_DH/CycHdrlase_NAD-bd_dom"/>
</dbReference>
<sequence length="310" mass="34533">MPCKTLLAGTIAAPFRSELKEEIAKSGIAPLLVGFLANEDPAARKYAEWTAKTCEETGVRFELRECPRERLEEKVVEANEDPKVNGIMVYYPVFGDRQDQYLQNVVSTSKDVEGLTHKYVYNMYHNIRYLDEAESRKCIVPCTPLACIKVLEHLSVYNAVLPYGNRLHGRTIVIVNRSEVVGRPLAALLANDGARVLSVDVNDVKEFHRGPGISLSRHEVTETDYQLADVLPLADVIITGVPSPSFKIRTEALKDGVVAVNFSTAKNFNDDIKSRASLYVPSVGKVTVAMLQRNLLRLYAYQQEESSSKA</sequence>
<dbReference type="InterPro" id="IPR046346">
    <property type="entry name" value="Aminoacid_DH-like_N_sf"/>
</dbReference>
<organism evidence="4 5">
    <name type="scientific">Piptocephalis cylindrospora</name>
    <dbReference type="NCBI Taxonomy" id="1907219"/>
    <lineage>
        <taxon>Eukaryota</taxon>
        <taxon>Fungi</taxon>
        <taxon>Fungi incertae sedis</taxon>
        <taxon>Zoopagomycota</taxon>
        <taxon>Zoopagomycotina</taxon>
        <taxon>Zoopagomycetes</taxon>
        <taxon>Zoopagales</taxon>
        <taxon>Piptocephalidaceae</taxon>
        <taxon>Piptocephalis</taxon>
    </lineage>
</organism>
<dbReference type="Proteomes" id="UP000267251">
    <property type="component" value="Unassembled WGS sequence"/>
</dbReference>
<accession>A0A4P9Y8Z3</accession>
<keyword evidence="1" id="KW-0554">One-carbon metabolism</keyword>
<dbReference type="GO" id="GO:0006730">
    <property type="term" value="P:one-carbon metabolic process"/>
    <property type="evidence" value="ECO:0007669"/>
    <property type="project" value="UniProtKB-KW"/>
</dbReference>
<dbReference type="Gene3D" id="3.40.50.720">
    <property type="entry name" value="NAD(P)-binding Rossmann-like Domain"/>
    <property type="match status" value="1"/>
</dbReference>
<dbReference type="GO" id="GO:0009113">
    <property type="term" value="P:purine nucleobase biosynthetic process"/>
    <property type="evidence" value="ECO:0007669"/>
    <property type="project" value="TreeGrafter"/>
</dbReference>
<evidence type="ECO:0000313" key="4">
    <source>
        <dbReference type="EMBL" id="RKP14460.1"/>
    </source>
</evidence>
<dbReference type="SUPFAM" id="SSF53223">
    <property type="entry name" value="Aminoacid dehydrogenase-like, N-terminal domain"/>
    <property type="match status" value="1"/>
</dbReference>
<dbReference type="EMBL" id="KZ987832">
    <property type="protein sequence ID" value="RKP14460.1"/>
    <property type="molecule type" value="Genomic_DNA"/>
</dbReference>
<dbReference type="Pfam" id="PF02882">
    <property type="entry name" value="THF_DHG_CYH_C"/>
    <property type="match status" value="1"/>
</dbReference>
<dbReference type="GO" id="GO:0005829">
    <property type="term" value="C:cytosol"/>
    <property type="evidence" value="ECO:0007669"/>
    <property type="project" value="TreeGrafter"/>
</dbReference>
<dbReference type="CDD" id="cd01079">
    <property type="entry name" value="NAD_bind_m-THF_DH"/>
    <property type="match status" value="1"/>
</dbReference>
<proteinExistence type="predicted"/>
<dbReference type="InterPro" id="IPR000672">
    <property type="entry name" value="THF_DH/CycHdrlase"/>
</dbReference>
<dbReference type="Gene3D" id="3.40.50.10860">
    <property type="entry name" value="Leucine Dehydrogenase, chain A, domain 1"/>
    <property type="match status" value="1"/>
</dbReference>
<dbReference type="AlphaFoldDB" id="A0A4P9Y8Z3"/>
<reference evidence="5" key="1">
    <citation type="journal article" date="2018" name="Nat. Microbiol.">
        <title>Leveraging single-cell genomics to expand the fungal tree of life.</title>
        <authorList>
            <person name="Ahrendt S.R."/>
            <person name="Quandt C.A."/>
            <person name="Ciobanu D."/>
            <person name="Clum A."/>
            <person name="Salamov A."/>
            <person name="Andreopoulos B."/>
            <person name="Cheng J.F."/>
            <person name="Woyke T."/>
            <person name="Pelin A."/>
            <person name="Henrissat B."/>
            <person name="Reynolds N.K."/>
            <person name="Benny G.L."/>
            <person name="Smith M.E."/>
            <person name="James T.Y."/>
            <person name="Grigoriev I.V."/>
        </authorList>
    </citation>
    <scope>NUCLEOTIDE SEQUENCE [LARGE SCALE GENOMIC DNA]</scope>
</reference>
<gene>
    <name evidence="4" type="ORF">BJ684DRAFT_8556</name>
</gene>
<evidence type="ECO:0008006" key="6">
    <source>
        <dbReference type="Google" id="ProtNLM"/>
    </source>
</evidence>
<dbReference type="InterPro" id="IPR036291">
    <property type="entry name" value="NAD(P)-bd_dom_sf"/>
</dbReference>
<dbReference type="GO" id="GO:0004488">
    <property type="term" value="F:methylenetetrahydrofolate dehydrogenase (NADP+) activity"/>
    <property type="evidence" value="ECO:0007669"/>
    <property type="project" value="InterPro"/>
</dbReference>
<protein>
    <recommendedName>
        <fullName evidence="6">Methylenetetrahydrofolate dehydrogenase</fullName>
    </recommendedName>
</protein>
<evidence type="ECO:0000256" key="1">
    <source>
        <dbReference type="ARBA" id="ARBA00022563"/>
    </source>
</evidence>
<evidence type="ECO:0000259" key="2">
    <source>
        <dbReference type="Pfam" id="PF00763"/>
    </source>
</evidence>